<feature type="transmembrane region" description="Helical" evidence="1">
    <location>
        <begin position="9"/>
        <end position="30"/>
    </location>
</feature>
<dbReference type="RefSeq" id="WP_081367483.1">
    <property type="nucleotide sequence ID" value="NZ_BJWA01000002.1"/>
</dbReference>
<evidence type="ECO:0000313" key="2">
    <source>
        <dbReference type="EMBL" id="GEL79137.1"/>
    </source>
</evidence>
<keyword evidence="3" id="KW-1185">Reference proteome</keyword>
<sequence>MKKRMNKQLLIGITVIISLVIIVIGGKAYIDKREERKAQELLIAEKESVQALKNIFADILEVKMEDAGYDKVSMTGAHGMRVTLTNTKGQSVCFSYSFGNHSREIGSYGVIDRTVQVKGITKNKVKVIHSNGKVDYV</sequence>
<reference evidence="2 3" key="1">
    <citation type="submission" date="2019-07" db="EMBL/GenBank/DDBJ databases">
        <title>Whole genome shotgun sequence of Enterococcus mundtii NBRC 100490.</title>
        <authorList>
            <person name="Hosoyama A."/>
            <person name="Uohara A."/>
            <person name="Ohji S."/>
            <person name="Ichikawa N."/>
        </authorList>
    </citation>
    <scope>NUCLEOTIDE SEQUENCE [LARGE SCALE GENOMIC DNA]</scope>
    <source>
        <strain evidence="2 3">NBRC 100490</strain>
    </source>
</reference>
<accession>A0ABQ0V9G3</accession>
<comment type="caution">
    <text evidence="2">The sequence shown here is derived from an EMBL/GenBank/DDBJ whole genome shotgun (WGS) entry which is preliminary data.</text>
</comment>
<keyword evidence="1" id="KW-0812">Transmembrane</keyword>
<organism evidence="2 3">
    <name type="scientific">Enterococcus mundtii</name>
    <dbReference type="NCBI Taxonomy" id="53346"/>
    <lineage>
        <taxon>Bacteria</taxon>
        <taxon>Bacillati</taxon>
        <taxon>Bacillota</taxon>
        <taxon>Bacilli</taxon>
        <taxon>Lactobacillales</taxon>
        <taxon>Enterococcaceae</taxon>
        <taxon>Enterococcus</taxon>
    </lineage>
</organism>
<dbReference type="EMBL" id="BJWA01000002">
    <property type="protein sequence ID" value="GEL79137.1"/>
    <property type="molecule type" value="Genomic_DNA"/>
</dbReference>
<proteinExistence type="predicted"/>
<evidence type="ECO:0000313" key="3">
    <source>
        <dbReference type="Proteomes" id="UP000321175"/>
    </source>
</evidence>
<gene>
    <name evidence="2" type="ORF">EMU01_02810</name>
</gene>
<evidence type="ECO:0000256" key="1">
    <source>
        <dbReference type="SAM" id="Phobius"/>
    </source>
</evidence>
<evidence type="ECO:0008006" key="4">
    <source>
        <dbReference type="Google" id="ProtNLM"/>
    </source>
</evidence>
<name>A0ABQ0V9G3_ENTMU</name>
<dbReference type="GeneID" id="60998944"/>
<keyword evidence="1" id="KW-1133">Transmembrane helix</keyword>
<dbReference type="Proteomes" id="UP000321175">
    <property type="component" value="Unassembled WGS sequence"/>
</dbReference>
<protein>
    <recommendedName>
        <fullName evidence="4">DUF1310 domain-containing protein</fullName>
    </recommendedName>
</protein>
<keyword evidence="1" id="KW-0472">Membrane</keyword>